<keyword evidence="2" id="KW-1185">Reference proteome</keyword>
<dbReference type="GeneID" id="19196860"/>
<accession>W9WM82</accession>
<sequence length="137" mass="15418">QTVAVVIGDREFDDDNVPDRGTVLSVCAGLVTVDEQSQVIRLVHYTAQEYFTKQGAWFPEPESYIAKACITYLSFNNFASGICHTADQFTKRLRTNPLYGYAARFWGEHIEEDVETQQEVLQFLISDSNVASSSQVL</sequence>
<dbReference type="HOGENOM" id="CLU_1869992_0_0_1"/>
<evidence type="ECO:0000313" key="2">
    <source>
        <dbReference type="Proteomes" id="UP000019471"/>
    </source>
</evidence>
<evidence type="ECO:0000313" key="1">
    <source>
        <dbReference type="EMBL" id="EXJ59549.1"/>
    </source>
</evidence>
<organism evidence="1 2">
    <name type="scientific">Cladophialophora psammophila CBS 110553</name>
    <dbReference type="NCBI Taxonomy" id="1182543"/>
    <lineage>
        <taxon>Eukaryota</taxon>
        <taxon>Fungi</taxon>
        <taxon>Dikarya</taxon>
        <taxon>Ascomycota</taxon>
        <taxon>Pezizomycotina</taxon>
        <taxon>Eurotiomycetes</taxon>
        <taxon>Chaetothyriomycetidae</taxon>
        <taxon>Chaetothyriales</taxon>
        <taxon>Herpotrichiellaceae</taxon>
        <taxon>Cladophialophora</taxon>
    </lineage>
</organism>
<dbReference type="AlphaFoldDB" id="W9WM82"/>
<dbReference type="STRING" id="1182543.W9WM82"/>
<dbReference type="Proteomes" id="UP000019471">
    <property type="component" value="Unassembled WGS sequence"/>
</dbReference>
<dbReference type="PANTHER" id="PTHR10039">
    <property type="entry name" value="AMELOGENIN"/>
    <property type="match status" value="1"/>
</dbReference>
<dbReference type="OrthoDB" id="1577640at2759"/>
<dbReference type="RefSeq" id="XP_007750933.1">
    <property type="nucleotide sequence ID" value="XM_007752743.1"/>
</dbReference>
<feature type="non-terminal residue" evidence="1">
    <location>
        <position position="137"/>
    </location>
</feature>
<name>W9WM82_9EURO</name>
<feature type="non-terminal residue" evidence="1">
    <location>
        <position position="1"/>
    </location>
</feature>
<dbReference type="EMBL" id="AMGX01000031">
    <property type="protein sequence ID" value="EXJ59549.1"/>
    <property type="molecule type" value="Genomic_DNA"/>
</dbReference>
<comment type="caution">
    <text evidence="1">The sequence shown here is derived from an EMBL/GenBank/DDBJ whole genome shotgun (WGS) entry which is preliminary data.</text>
</comment>
<reference evidence="1 2" key="1">
    <citation type="submission" date="2013-03" db="EMBL/GenBank/DDBJ databases">
        <title>The Genome Sequence of Cladophialophora psammophila CBS 110553.</title>
        <authorList>
            <consortium name="The Broad Institute Genomics Platform"/>
            <person name="Cuomo C."/>
            <person name="de Hoog S."/>
            <person name="Gorbushina A."/>
            <person name="Walker B."/>
            <person name="Young S.K."/>
            <person name="Zeng Q."/>
            <person name="Gargeya S."/>
            <person name="Fitzgerald M."/>
            <person name="Haas B."/>
            <person name="Abouelleil A."/>
            <person name="Allen A.W."/>
            <person name="Alvarado L."/>
            <person name="Arachchi H.M."/>
            <person name="Berlin A.M."/>
            <person name="Chapman S.B."/>
            <person name="Gainer-Dewar J."/>
            <person name="Goldberg J."/>
            <person name="Griggs A."/>
            <person name="Gujja S."/>
            <person name="Hansen M."/>
            <person name="Howarth C."/>
            <person name="Imamovic A."/>
            <person name="Ireland A."/>
            <person name="Larimer J."/>
            <person name="McCowan C."/>
            <person name="Murphy C."/>
            <person name="Pearson M."/>
            <person name="Poon T.W."/>
            <person name="Priest M."/>
            <person name="Roberts A."/>
            <person name="Saif S."/>
            <person name="Shea T."/>
            <person name="Sisk P."/>
            <person name="Sykes S."/>
            <person name="Wortman J."/>
            <person name="Nusbaum C."/>
            <person name="Birren B."/>
        </authorList>
    </citation>
    <scope>NUCLEOTIDE SEQUENCE [LARGE SCALE GENOMIC DNA]</scope>
    <source>
        <strain evidence="1 2">CBS 110553</strain>
    </source>
</reference>
<protein>
    <submittedName>
        <fullName evidence="1">Uncharacterized protein</fullName>
    </submittedName>
</protein>
<proteinExistence type="predicted"/>
<dbReference type="PANTHER" id="PTHR10039:SF15">
    <property type="entry name" value="NACHT DOMAIN-CONTAINING PROTEIN"/>
    <property type="match status" value="1"/>
</dbReference>
<dbReference type="eggNOG" id="KOG4177">
    <property type="taxonomic scope" value="Eukaryota"/>
</dbReference>
<gene>
    <name evidence="1" type="ORF">A1O5_12174</name>
</gene>